<comment type="caution">
    <text evidence="1">The sequence shown here is derived from an EMBL/GenBank/DDBJ whole genome shotgun (WGS) entry which is preliminary data.</text>
</comment>
<dbReference type="Pfam" id="PF07087">
    <property type="entry name" value="DUF1353"/>
    <property type="match status" value="1"/>
</dbReference>
<reference evidence="1 2" key="1">
    <citation type="submission" date="2019-08" db="EMBL/GenBank/DDBJ databases">
        <title>Bradyrhizobium hipponensis sp. nov., a rhizobium isolated from a Lupinus angustifolius root nodule in Tunisia.</title>
        <authorList>
            <person name="Off K."/>
            <person name="Rejili M."/>
            <person name="Mars M."/>
            <person name="Brachmann A."/>
            <person name="Marin M."/>
        </authorList>
    </citation>
    <scope>NUCLEOTIDE SEQUENCE [LARGE SCALE GENOMIC DNA]</scope>
    <source>
        <strain evidence="1 2">CTAW71</strain>
    </source>
</reference>
<keyword evidence="2" id="KW-1185">Reference proteome</keyword>
<name>A0A5D3KE98_9BRAD</name>
<dbReference type="AlphaFoldDB" id="A0A5D3KE98"/>
<organism evidence="1 2">
    <name type="scientific">Bradyrhizobium rifense</name>
    <dbReference type="NCBI Taxonomy" id="515499"/>
    <lineage>
        <taxon>Bacteria</taxon>
        <taxon>Pseudomonadati</taxon>
        <taxon>Pseudomonadota</taxon>
        <taxon>Alphaproteobacteria</taxon>
        <taxon>Hyphomicrobiales</taxon>
        <taxon>Nitrobacteraceae</taxon>
        <taxon>Bradyrhizobium</taxon>
    </lineage>
</organism>
<dbReference type="Proteomes" id="UP000324758">
    <property type="component" value="Unassembled WGS sequence"/>
</dbReference>
<dbReference type="EMBL" id="VSSS01000036">
    <property type="protein sequence ID" value="TYL92747.1"/>
    <property type="molecule type" value="Genomic_DNA"/>
</dbReference>
<dbReference type="OrthoDB" id="88276at2"/>
<sequence>MWALLKPIAWEPDVGTSKIARVEVPEGFVTDFASIPRAFYSLLRPDGDYTYPAILHDYLYWTQERPKAECDEVIRLAMLDFKIDPVTVKAIYAAVQTFGQSAWNANSKLRADGEKRILAKLPTDPRTTWADWKKKAEVFSQ</sequence>
<evidence type="ECO:0000313" key="1">
    <source>
        <dbReference type="EMBL" id="TYL92747.1"/>
    </source>
</evidence>
<dbReference type="InterPro" id="IPR010767">
    <property type="entry name" value="Phage_CGC-2007_Cje0229"/>
</dbReference>
<evidence type="ECO:0000313" key="2">
    <source>
        <dbReference type="Proteomes" id="UP000324758"/>
    </source>
</evidence>
<accession>A0A5D3KE98</accession>
<gene>
    <name evidence="1" type="ORF">FXB40_23895</name>
</gene>
<proteinExistence type="predicted"/>
<protein>
    <submittedName>
        <fullName evidence="1">DUF1353 domain-containing protein</fullName>
    </submittedName>
</protein>